<sequence>EQIRRMWNEPPEFCVYVPDTRGENEKWLSQQACRVTIELSKTFEWTLVDVNHAAESAMRIHLAEVDKFRATLSRGLNIVKSHHELLELTHKDIYNNRQ</sequence>
<comment type="caution">
    <text evidence="1">The sequence shown here is derived from an EMBL/GenBank/DDBJ whole genome shotgun (WGS) entry which is preliminary data.</text>
</comment>
<organism evidence="1 2">
    <name type="scientific">Prorocentrum cordatum</name>
    <dbReference type="NCBI Taxonomy" id="2364126"/>
    <lineage>
        <taxon>Eukaryota</taxon>
        <taxon>Sar</taxon>
        <taxon>Alveolata</taxon>
        <taxon>Dinophyceae</taxon>
        <taxon>Prorocentrales</taxon>
        <taxon>Prorocentraceae</taxon>
        <taxon>Prorocentrum</taxon>
    </lineage>
</organism>
<gene>
    <name evidence="1" type="ORF">PCOR1329_LOCUS32601</name>
</gene>
<evidence type="ECO:0000313" key="1">
    <source>
        <dbReference type="EMBL" id="CAK0835955.1"/>
    </source>
</evidence>
<name>A0ABN9SU59_9DINO</name>
<keyword evidence="2" id="KW-1185">Reference proteome</keyword>
<dbReference type="EMBL" id="CAUYUJ010013313">
    <property type="protein sequence ID" value="CAK0835955.1"/>
    <property type="molecule type" value="Genomic_DNA"/>
</dbReference>
<accession>A0ABN9SU59</accession>
<evidence type="ECO:0000313" key="2">
    <source>
        <dbReference type="Proteomes" id="UP001189429"/>
    </source>
</evidence>
<proteinExistence type="predicted"/>
<feature type="non-terminal residue" evidence="1">
    <location>
        <position position="1"/>
    </location>
</feature>
<dbReference type="Proteomes" id="UP001189429">
    <property type="component" value="Unassembled WGS sequence"/>
</dbReference>
<feature type="non-terminal residue" evidence="1">
    <location>
        <position position="98"/>
    </location>
</feature>
<protein>
    <submittedName>
        <fullName evidence="1">Uncharacterized protein</fullName>
    </submittedName>
</protein>
<reference evidence="1" key="1">
    <citation type="submission" date="2023-10" db="EMBL/GenBank/DDBJ databases">
        <authorList>
            <person name="Chen Y."/>
            <person name="Shah S."/>
            <person name="Dougan E. K."/>
            <person name="Thang M."/>
            <person name="Chan C."/>
        </authorList>
    </citation>
    <scope>NUCLEOTIDE SEQUENCE [LARGE SCALE GENOMIC DNA]</scope>
</reference>